<evidence type="ECO:0000256" key="1">
    <source>
        <dbReference type="ARBA" id="ARBA00004123"/>
    </source>
</evidence>
<comment type="subcellular location">
    <subcellularLocation>
        <location evidence="1 6">Nucleus</location>
    </subcellularLocation>
</comment>
<organism evidence="9 10">
    <name type="scientific">Papaver nudicaule</name>
    <name type="common">Iceland poppy</name>
    <dbReference type="NCBI Taxonomy" id="74823"/>
    <lineage>
        <taxon>Eukaryota</taxon>
        <taxon>Viridiplantae</taxon>
        <taxon>Streptophyta</taxon>
        <taxon>Embryophyta</taxon>
        <taxon>Tracheophyta</taxon>
        <taxon>Spermatophyta</taxon>
        <taxon>Magnoliopsida</taxon>
        <taxon>Ranunculales</taxon>
        <taxon>Papaveraceae</taxon>
        <taxon>Papaveroideae</taxon>
        <taxon>Papaver</taxon>
    </lineage>
</organism>
<feature type="region of interest" description="Disordered" evidence="7">
    <location>
        <begin position="1"/>
        <end position="21"/>
    </location>
</feature>
<dbReference type="InterPro" id="IPR006458">
    <property type="entry name" value="Ovate_C"/>
</dbReference>
<evidence type="ECO:0000259" key="8">
    <source>
        <dbReference type="PROSITE" id="PS51754"/>
    </source>
</evidence>
<dbReference type="InterPro" id="IPR038933">
    <property type="entry name" value="Ovate"/>
</dbReference>
<reference evidence="9" key="1">
    <citation type="submission" date="2022-03" db="EMBL/GenBank/DDBJ databases">
        <title>A functionally conserved STORR gene fusion in Papaver species that diverged 16.8 million years ago.</title>
        <authorList>
            <person name="Catania T."/>
        </authorList>
    </citation>
    <scope>NUCLEOTIDE SEQUENCE</scope>
    <source>
        <strain evidence="9">S-191538</strain>
    </source>
</reference>
<dbReference type="EMBL" id="JAJJMA010070793">
    <property type="protein sequence ID" value="MCL7027663.1"/>
    <property type="molecule type" value="Genomic_DNA"/>
</dbReference>
<keyword evidence="2 6" id="KW-0678">Repressor</keyword>
<comment type="caution">
    <text evidence="9">The sequence shown here is derived from an EMBL/GenBank/DDBJ whole genome shotgun (WGS) entry which is preliminary data.</text>
</comment>
<dbReference type="GO" id="GO:0005634">
    <property type="term" value="C:nucleus"/>
    <property type="evidence" value="ECO:0007669"/>
    <property type="project" value="UniProtKB-SubCell"/>
</dbReference>
<dbReference type="GO" id="GO:0045892">
    <property type="term" value="P:negative regulation of DNA-templated transcription"/>
    <property type="evidence" value="ECO:0007669"/>
    <property type="project" value="UniProtKB-UniRule"/>
</dbReference>
<dbReference type="PANTHER" id="PTHR33057">
    <property type="entry name" value="TRANSCRIPTION REPRESSOR OFP7-RELATED"/>
    <property type="match status" value="1"/>
</dbReference>
<evidence type="ECO:0000256" key="6">
    <source>
        <dbReference type="RuleBase" id="RU367028"/>
    </source>
</evidence>
<feature type="domain" description="OVATE" evidence="8">
    <location>
        <begin position="111"/>
        <end position="170"/>
    </location>
</feature>
<sequence length="178" mass="20786">MPSLEDIKKLGSSTSSSAEKKKKCSSCCCNCRYSASSLDDSPYGHSDNSNSDLFETIESTSHTMVQERLDQMIRERSMRIDKLRNEGLRKKKRSKERLSIYSTKSIVMVALDKYSYDPREDFRESMVEVIMMNQIEEARDLRKLLNCYISMNSAEYRSMILQVFHEVCTNIFMYCKRD</sequence>
<evidence type="ECO:0000313" key="10">
    <source>
        <dbReference type="Proteomes" id="UP001177140"/>
    </source>
</evidence>
<name>A0AA41V7W6_PAPNU</name>
<dbReference type="AlphaFoldDB" id="A0AA41V7W6"/>
<dbReference type="PROSITE" id="PS51754">
    <property type="entry name" value="OVATE"/>
    <property type="match status" value="1"/>
</dbReference>
<comment type="function">
    <text evidence="6">Transcriptional repressor that regulates multiple aspects of plant growth and development.</text>
</comment>
<dbReference type="Proteomes" id="UP001177140">
    <property type="component" value="Unassembled WGS sequence"/>
</dbReference>
<evidence type="ECO:0000313" key="9">
    <source>
        <dbReference type="EMBL" id="MCL7027663.1"/>
    </source>
</evidence>
<evidence type="ECO:0000256" key="7">
    <source>
        <dbReference type="SAM" id="MobiDB-lite"/>
    </source>
</evidence>
<accession>A0AA41V7W6</accession>
<gene>
    <name evidence="9" type="ORF">MKW94_001288</name>
</gene>
<keyword evidence="10" id="KW-1185">Reference proteome</keyword>
<evidence type="ECO:0000256" key="4">
    <source>
        <dbReference type="ARBA" id="ARBA00023163"/>
    </source>
</evidence>
<evidence type="ECO:0000256" key="2">
    <source>
        <dbReference type="ARBA" id="ARBA00022491"/>
    </source>
</evidence>
<evidence type="ECO:0000256" key="5">
    <source>
        <dbReference type="ARBA" id="ARBA00023242"/>
    </source>
</evidence>
<protein>
    <recommendedName>
        <fullName evidence="6">Transcription repressor</fullName>
    </recommendedName>
    <alternativeName>
        <fullName evidence="6">Ovate family protein</fullName>
    </alternativeName>
</protein>
<keyword evidence="3 6" id="KW-0805">Transcription regulation</keyword>
<dbReference type="PANTHER" id="PTHR33057:SF114">
    <property type="entry name" value="TRANSCRIPTION REPRESSOR-RELATED"/>
    <property type="match status" value="1"/>
</dbReference>
<dbReference type="Pfam" id="PF04844">
    <property type="entry name" value="Ovate"/>
    <property type="match status" value="1"/>
</dbReference>
<proteinExistence type="predicted"/>
<keyword evidence="5 6" id="KW-0539">Nucleus</keyword>
<dbReference type="NCBIfam" id="TIGR01568">
    <property type="entry name" value="A_thal_3678"/>
    <property type="match status" value="1"/>
</dbReference>
<evidence type="ECO:0000256" key="3">
    <source>
        <dbReference type="ARBA" id="ARBA00023015"/>
    </source>
</evidence>
<keyword evidence="4 6" id="KW-0804">Transcription</keyword>